<reference evidence="2" key="1">
    <citation type="journal article" date="2023" name="Front. Plant Sci.">
        <title>Chromosomal-level genome assembly of Melastoma candidum provides insights into trichome evolution.</title>
        <authorList>
            <person name="Zhong Y."/>
            <person name="Wu W."/>
            <person name="Sun C."/>
            <person name="Zou P."/>
            <person name="Liu Y."/>
            <person name="Dai S."/>
            <person name="Zhou R."/>
        </authorList>
    </citation>
    <scope>NUCLEOTIDE SEQUENCE [LARGE SCALE GENOMIC DNA]</scope>
</reference>
<gene>
    <name evidence="1" type="ORF">MLD38_031428</name>
</gene>
<evidence type="ECO:0000313" key="1">
    <source>
        <dbReference type="EMBL" id="KAI4326078.1"/>
    </source>
</evidence>
<organism evidence="1 2">
    <name type="scientific">Melastoma candidum</name>
    <dbReference type="NCBI Taxonomy" id="119954"/>
    <lineage>
        <taxon>Eukaryota</taxon>
        <taxon>Viridiplantae</taxon>
        <taxon>Streptophyta</taxon>
        <taxon>Embryophyta</taxon>
        <taxon>Tracheophyta</taxon>
        <taxon>Spermatophyta</taxon>
        <taxon>Magnoliopsida</taxon>
        <taxon>eudicotyledons</taxon>
        <taxon>Gunneridae</taxon>
        <taxon>Pentapetalae</taxon>
        <taxon>rosids</taxon>
        <taxon>malvids</taxon>
        <taxon>Myrtales</taxon>
        <taxon>Melastomataceae</taxon>
        <taxon>Melastomatoideae</taxon>
        <taxon>Melastomateae</taxon>
        <taxon>Melastoma</taxon>
    </lineage>
</organism>
<dbReference type="EMBL" id="CM042888">
    <property type="protein sequence ID" value="KAI4326078.1"/>
    <property type="molecule type" value="Genomic_DNA"/>
</dbReference>
<keyword evidence="2" id="KW-1185">Reference proteome</keyword>
<comment type="caution">
    <text evidence="1">The sequence shown here is derived from an EMBL/GenBank/DDBJ whole genome shotgun (WGS) entry which is preliminary data.</text>
</comment>
<proteinExistence type="predicted"/>
<evidence type="ECO:0000313" key="2">
    <source>
        <dbReference type="Proteomes" id="UP001057402"/>
    </source>
</evidence>
<protein>
    <submittedName>
        <fullName evidence="1">Uncharacterized protein</fullName>
    </submittedName>
</protein>
<name>A0ACB9MPM8_9MYRT</name>
<dbReference type="Proteomes" id="UP001057402">
    <property type="component" value="Chromosome 9"/>
</dbReference>
<accession>A0ACB9MPM8</accession>
<sequence length="169" mass="18659">MYTWFLQSWEFATASEKLAECQQTILNLGKQLKGLDSSKDATLFNKILPNIPEIAPSDTEDLSKAIVLVPSKTESIRRASLLDQMMAEDSLKATNLKTSGVSSVENVLENPSKRCLPYGGSKSFKNNDKVGSLAIVPSKNHGGGRLWRKLLWRKKKTGNKIPSLPVLIT</sequence>